<dbReference type="Proteomes" id="UP000678545">
    <property type="component" value="Unassembled WGS sequence"/>
</dbReference>
<accession>A0A941E0R9</accession>
<dbReference type="InterPro" id="IPR053136">
    <property type="entry name" value="UTP_pyrophosphatase-like"/>
</dbReference>
<organism evidence="2 3">
    <name type="scientific">Undibacterium fentianense</name>
    <dbReference type="NCBI Taxonomy" id="2828728"/>
    <lineage>
        <taxon>Bacteria</taxon>
        <taxon>Pseudomonadati</taxon>
        <taxon>Pseudomonadota</taxon>
        <taxon>Betaproteobacteria</taxon>
        <taxon>Burkholderiales</taxon>
        <taxon>Oxalobacteraceae</taxon>
        <taxon>Undibacterium</taxon>
    </lineage>
</organism>
<gene>
    <name evidence="2" type="ORF">KDM90_03965</name>
</gene>
<name>A0A941E0R9_9BURK</name>
<evidence type="ECO:0000313" key="2">
    <source>
        <dbReference type="EMBL" id="MBR7799147.1"/>
    </source>
</evidence>
<evidence type="ECO:0000259" key="1">
    <source>
        <dbReference type="Pfam" id="PF01863"/>
    </source>
</evidence>
<dbReference type="AlphaFoldDB" id="A0A941E0R9"/>
<dbReference type="PANTHER" id="PTHR30399">
    <property type="entry name" value="UNCHARACTERIZED PROTEIN YGJP"/>
    <property type="match status" value="1"/>
</dbReference>
<evidence type="ECO:0000313" key="3">
    <source>
        <dbReference type="Proteomes" id="UP000678545"/>
    </source>
</evidence>
<feature type="domain" description="YgjP-like metallopeptidase" evidence="1">
    <location>
        <begin position="26"/>
        <end position="234"/>
    </location>
</feature>
<proteinExistence type="predicted"/>
<dbReference type="EMBL" id="JAGSPJ010000001">
    <property type="protein sequence ID" value="MBR7799147.1"/>
    <property type="molecule type" value="Genomic_DNA"/>
</dbReference>
<dbReference type="RefSeq" id="WP_212674247.1">
    <property type="nucleotide sequence ID" value="NZ_JAGSPJ010000001.1"/>
</dbReference>
<dbReference type="InterPro" id="IPR002725">
    <property type="entry name" value="YgjP-like_metallopeptidase"/>
</dbReference>
<dbReference type="Gene3D" id="3.30.2010.10">
    <property type="entry name" value="Metalloproteases ('zincins'), catalytic domain"/>
    <property type="match status" value="1"/>
</dbReference>
<protein>
    <submittedName>
        <fullName evidence="2">M48 family metallopeptidase</fullName>
    </submittedName>
</protein>
<dbReference type="Pfam" id="PF01863">
    <property type="entry name" value="YgjP-like"/>
    <property type="match status" value="1"/>
</dbReference>
<reference evidence="2" key="1">
    <citation type="submission" date="2021-04" db="EMBL/GenBank/DDBJ databases">
        <title>novel species isolated from subtropical streams in China.</title>
        <authorList>
            <person name="Lu H."/>
        </authorList>
    </citation>
    <scope>NUCLEOTIDE SEQUENCE</scope>
    <source>
        <strain evidence="2">FT137W</strain>
    </source>
</reference>
<sequence length="244" mass="28505">MRTATHQFKLGNIPVAVSMKDIKNVHLSVHPPEGRVSVSAPLGMAKDTIRVFVISKLGWIKRQQAKLRQQEREAPREFINRESHYFNGERYLLRVVPLAPSQGAAHVQLKHKTMELHIRPDASMESRATVVSEWYRQQLKLAVPSIIAKYQKMMKVEVAEFGIKKMKTKWGTCNPNAKRLWLNLELAKKPPECLEYIVVHEMTHLLEPSHNDRFVALMDKFMPKWRFHKDELNRLPVRHESWGY</sequence>
<comment type="caution">
    <text evidence="2">The sequence shown here is derived from an EMBL/GenBank/DDBJ whole genome shotgun (WGS) entry which is preliminary data.</text>
</comment>
<dbReference type="CDD" id="cd07344">
    <property type="entry name" value="M48_yhfN_like"/>
    <property type="match status" value="1"/>
</dbReference>
<keyword evidence="3" id="KW-1185">Reference proteome</keyword>
<dbReference type="PANTHER" id="PTHR30399:SF1">
    <property type="entry name" value="UTP PYROPHOSPHATASE"/>
    <property type="match status" value="1"/>
</dbReference>